<comment type="caution">
    <text evidence="4">The sequence shown here is derived from an EMBL/GenBank/DDBJ whole genome shotgun (WGS) entry which is preliminary data.</text>
</comment>
<organism evidence="4 5">
    <name type="scientific">Pseudonocardia ailaonensis</name>
    <dbReference type="NCBI Taxonomy" id="367279"/>
    <lineage>
        <taxon>Bacteria</taxon>
        <taxon>Bacillati</taxon>
        <taxon>Actinomycetota</taxon>
        <taxon>Actinomycetes</taxon>
        <taxon>Pseudonocardiales</taxon>
        <taxon>Pseudonocardiaceae</taxon>
        <taxon>Pseudonocardia</taxon>
    </lineage>
</organism>
<dbReference type="InterPro" id="IPR055170">
    <property type="entry name" value="GFO_IDH_MocA-like_dom"/>
</dbReference>
<evidence type="ECO:0000259" key="2">
    <source>
        <dbReference type="Pfam" id="PF01408"/>
    </source>
</evidence>
<protein>
    <submittedName>
        <fullName evidence="4">Gfo/Idh/MocA family oxidoreductase</fullName>
    </submittedName>
</protein>
<dbReference type="InterPro" id="IPR036291">
    <property type="entry name" value="NAD(P)-bd_dom_sf"/>
</dbReference>
<dbReference type="Pfam" id="PF22725">
    <property type="entry name" value="GFO_IDH_MocA_C3"/>
    <property type="match status" value="1"/>
</dbReference>
<evidence type="ECO:0000313" key="4">
    <source>
        <dbReference type="EMBL" id="GAA1870045.1"/>
    </source>
</evidence>
<reference evidence="4 5" key="1">
    <citation type="journal article" date="2019" name="Int. J. Syst. Evol. Microbiol.">
        <title>The Global Catalogue of Microorganisms (GCM) 10K type strain sequencing project: providing services to taxonomists for standard genome sequencing and annotation.</title>
        <authorList>
            <consortium name="The Broad Institute Genomics Platform"/>
            <consortium name="The Broad Institute Genome Sequencing Center for Infectious Disease"/>
            <person name="Wu L."/>
            <person name="Ma J."/>
        </authorList>
    </citation>
    <scope>NUCLEOTIDE SEQUENCE [LARGE SCALE GENOMIC DNA]</scope>
    <source>
        <strain evidence="4 5">JCM 16009</strain>
    </source>
</reference>
<feature type="domain" description="Gfo/Idh/MocA-like oxidoreductase N-terminal" evidence="2">
    <location>
        <begin position="10"/>
        <end position="136"/>
    </location>
</feature>
<dbReference type="PANTHER" id="PTHR43818:SF11">
    <property type="entry name" value="BCDNA.GH03377"/>
    <property type="match status" value="1"/>
</dbReference>
<name>A0ABN2NHX4_9PSEU</name>
<feature type="domain" description="GFO/IDH/MocA-like oxidoreductase" evidence="3">
    <location>
        <begin position="145"/>
        <end position="288"/>
    </location>
</feature>
<dbReference type="InterPro" id="IPR000683">
    <property type="entry name" value="Gfo/Idh/MocA-like_OxRdtase_N"/>
</dbReference>
<evidence type="ECO:0000313" key="5">
    <source>
        <dbReference type="Proteomes" id="UP001500449"/>
    </source>
</evidence>
<dbReference type="SUPFAM" id="SSF55347">
    <property type="entry name" value="Glyceraldehyde-3-phosphate dehydrogenase-like, C-terminal domain"/>
    <property type="match status" value="1"/>
</dbReference>
<dbReference type="InterPro" id="IPR050463">
    <property type="entry name" value="Gfo/Idh/MocA_oxidrdct_glycsds"/>
</dbReference>
<keyword evidence="1" id="KW-0560">Oxidoreductase</keyword>
<sequence>MTDTNRRPLGVGVAGMGWMGRVHTMAYTRVLHHFPELPVVPRLVAVADQVPGRPEEAAAQFGFTTPVSDWREIAANPEVDVVSIAAPNFLHREIGVAMAEAGKHIWIEKPVGLTSEDARAVAAAVRAAGVQGAVGFNYRNAPAVEAAKKMVDDGELGTITHARFRFFSDYAAHPDGALSWRYERARGGSGVLGDIAGHAADLAYYVLGEFESIVADTAIFIPERPKGTGAVGHVRATGGERGPVENEDYVGALARSHSGARVVLEASRIAVGDQNAYGFEVHGTRGSLAWDFRRMNELQVGTDGLHQDQPMSTLYVGPAHGDFGAFQPGAANAMGMDDLKVIECARFLRSVSENRPYGTTLADAVRSATLLDAMVESAAKRAWVTL</sequence>
<keyword evidence="5" id="KW-1185">Reference proteome</keyword>
<proteinExistence type="predicted"/>
<evidence type="ECO:0000259" key="3">
    <source>
        <dbReference type="Pfam" id="PF22725"/>
    </source>
</evidence>
<dbReference type="Gene3D" id="3.40.50.720">
    <property type="entry name" value="NAD(P)-binding Rossmann-like Domain"/>
    <property type="match status" value="1"/>
</dbReference>
<dbReference type="RefSeq" id="WP_344424177.1">
    <property type="nucleotide sequence ID" value="NZ_BAAAQK010000024.1"/>
</dbReference>
<dbReference type="Proteomes" id="UP001500449">
    <property type="component" value="Unassembled WGS sequence"/>
</dbReference>
<gene>
    <name evidence="4" type="ORF">GCM10009836_58310</name>
</gene>
<dbReference type="SUPFAM" id="SSF51735">
    <property type="entry name" value="NAD(P)-binding Rossmann-fold domains"/>
    <property type="match status" value="1"/>
</dbReference>
<evidence type="ECO:0000256" key="1">
    <source>
        <dbReference type="ARBA" id="ARBA00023002"/>
    </source>
</evidence>
<accession>A0ABN2NHX4</accession>
<dbReference type="EMBL" id="BAAAQK010000024">
    <property type="protein sequence ID" value="GAA1870045.1"/>
    <property type="molecule type" value="Genomic_DNA"/>
</dbReference>
<dbReference type="Gene3D" id="3.30.360.10">
    <property type="entry name" value="Dihydrodipicolinate Reductase, domain 2"/>
    <property type="match status" value="1"/>
</dbReference>
<dbReference type="Pfam" id="PF01408">
    <property type="entry name" value="GFO_IDH_MocA"/>
    <property type="match status" value="1"/>
</dbReference>
<dbReference type="PANTHER" id="PTHR43818">
    <property type="entry name" value="BCDNA.GH03377"/>
    <property type="match status" value="1"/>
</dbReference>